<feature type="region of interest" description="Disordered" evidence="5">
    <location>
        <begin position="603"/>
        <end position="639"/>
    </location>
</feature>
<keyword evidence="1" id="KW-0677">Repeat</keyword>
<evidence type="ECO:0000256" key="3">
    <source>
        <dbReference type="PROSITE-ProRule" id="PRU00339"/>
    </source>
</evidence>
<dbReference type="PROSITE" id="PS50005">
    <property type="entry name" value="TPR"/>
    <property type="match status" value="1"/>
</dbReference>
<dbReference type="Proteomes" id="UP000689195">
    <property type="component" value="Unassembled WGS sequence"/>
</dbReference>
<dbReference type="PANTHER" id="PTHR45641:SF19">
    <property type="entry name" value="NEPHROCYSTIN-3"/>
    <property type="match status" value="1"/>
</dbReference>
<evidence type="ECO:0000256" key="4">
    <source>
        <dbReference type="SAM" id="Coils"/>
    </source>
</evidence>
<dbReference type="SMART" id="SM00028">
    <property type="entry name" value="TPR"/>
    <property type="match status" value="4"/>
</dbReference>
<keyword evidence="2 3" id="KW-0802">TPR repeat</keyword>
<feature type="repeat" description="TPR" evidence="3">
    <location>
        <begin position="776"/>
        <end position="809"/>
    </location>
</feature>
<keyword evidence="4" id="KW-0175">Coiled coil</keyword>
<evidence type="ECO:0000256" key="1">
    <source>
        <dbReference type="ARBA" id="ARBA00022737"/>
    </source>
</evidence>
<gene>
    <name evidence="6" type="ORF">PPENT_87.1.T0680033</name>
</gene>
<dbReference type="PANTHER" id="PTHR45641">
    <property type="entry name" value="TETRATRICOPEPTIDE REPEAT PROTEIN (AFU_ORTHOLOGUE AFUA_6G03870)"/>
    <property type="match status" value="1"/>
</dbReference>
<dbReference type="InterPro" id="IPR019734">
    <property type="entry name" value="TPR_rpt"/>
</dbReference>
<feature type="region of interest" description="Disordered" evidence="5">
    <location>
        <begin position="1942"/>
        <end position="1970"/>
    </location>
</feature>
<accession>A0A8S1VIH4</accession>
<evidence type="ECO:0008006" key="8">
    <source>
        <dbReference type="Google" id="ProtNLM"/>
    </source>
</evidence>
<dbReference type="OrthoDB" id="295652at2759"/>
<comment type="caution">
    <text evidence="6">The sequence shown here is derived from an EMBL/GenBank/DDBJ whole genome shotgun (WGS) entry which is preliminary data.</text>
</comment>
<evidence type="ECO:0000313" key="6">
    <source>
        <dbReference type="EMBL" id="CAD8177688.1"/>
    </source>
</evidence>
<name>A0A8S1VIH4_9CILI</name>
<protein>
    <recommendedName>
        <fullName evidence="8">Tetratricopeptide repeat protein</fullName>
    </recommendedName>
</protein>
<evidence type="ECO:0000313" key="7">
    <source>
        <dbReference type="Proteomes" id="UP000689195"/>
    </source>
</evidence>
<feature type="coiled-coil region" evidence="4">
    <location>
        <begin position="55"/>
        <end position="94"/>
    </location>
</feature>
<organism evidence="6 7">
    <name type="scientific">Paramecium pentaurelia</name>
    <dbReference type="NCBI Taxonomy" id="43138"/>
    <lineage>
        <taxon>Eukaryota</taxon>
        <taxon>Sar</taxon>
        <taxon>Alveolata</taxon>
        <taxon>Ciliophora</taxon>
        <taxon>Intramacronucleata</taxon>
        <taxon>Oligohymenophorea</taxon>
        <taxon>Peniculida</taxon>
        <taxon>Parameciidae</taxon>
        <taxon>Paramecium</taxon>
    </lineage>
</organism>
<feature type="compositionally biased region" description="Polar residues" evidence="5">
    <location>
        <begin position="1942"/>
        <end position="1963"/>
    </location>
</feature>
<reference evidence="6" key="1">
    <citation type="submission" date="2021-01" db="EMBL/GenBank/DDBJ databases">
        <authorList>
            <consortium name="Genoscope - CEA"/>
            <person name="William W."/>
        </authorList>
    </citation>
    <scope>NUCLEOTIDE SEQUENCE</scope>
</reference>
<evidence type="ECO:0000256" key="2">
    <source>
        <dbReference type="ARBA" id="ARBA00022803"/>
    </source>
</evidence>
<dbReference type="EMBL" id="CAJJDO010000068">
    <property type="protein sequence ID" value="CAD8177688.1"/>
    <property type="molecule type" value="Genomic_DNA"/>
</dbReference>
<proteinExistence type="predicted"/>
<evidence type="ECO:0000256" key="5">
    <source>
        <dbReference type="SAM" id="MobiDB-lite"/>
    </source>
</evidence>
<keyword evidence="7" id="KW-1185">Reference proteome</keyword>
<sequence>MGNFCIDVCNNINNTLRGTASGGDSKGAKQGGKKGKFVDFNIGASTISKEEFKQAAKKRKEEQKKLELIDKMQEQEIERKLKQELEKIQRRQMEKRYLRRDFKYFDEATQQRIYNFGLLDKDELLQQIMGYATIRMLNEKQCEPLAYFPLKNSDELLWEDHSEYLQNIVLDEIIQLDESESYKSMLWTGKRLSNLKQQYLVEITQIKKNEYLQQFEENFYFNKSIQQLLALTKQDTIASDIYNVSYQQQWFLLNYSNIFLRVTDMPIATLSEVIKIRASFPKMEGAYKEQEILGFLILMMRALRDAKSIYINHGNVNDENIYLSGDGQYRIKGFNELRITSYIVKKPVSQTLIKKTSKIYSDNRSEAESEELLVEDESRYEDEAEQYELCCTYSYLQYYIKQVKPRHLIFFNETMRPVIEKGLFLYWNKNFDKMSEEAKKERLVRNTEEVLLNSLIMQQNFYSLAIIAIQMISLGKFEKWCQNKQKTSHHSNQSNKNDISQAAKFIKSFSGLHTDEIYLNQRVKNFEEFKEYQAKNYLEIMSFLAQYQLLNNKQQNYQIVILYLQDMLKPNCDWKRIMDQLQEEEFDPPNDIIFFQKSNFENEQTNKSKNEKTSNQQQQDKKKSEKQINLAQQEKPQADLPKTELSTIVDYEEDKGGLLIRAFNVSDQFYDIRKYFYQIQGYMLIRNTRIGQEAAKYILKTINSLQINDLNKLAHYKINNPNQIFFSKTEYVFLKFCLGFCYMQNRELELAYTTFTSLESDISNADPKTLKKINQSNIKFYQGLITFISGEAEDALQLFNRVLQISKNNLKEINEKAYYQFIHYYFLLQLDQDGYFEAFKYIQQLNEYHEQQCQKYDYISKSLILSCYNRGKAYYEVSQFELSKHYFDISLKLIQNITRSGSEMDSLRLLNLGYLSYLHFLTNDMENMKSNLQKAMSIMQEALSSFHCLETVVLFFNFFGFLLKSLYTDLEDMYQQVELFQLTIDNNKRVKIDQFFKKFVFGKMFYYAGDIKKAQELFLDAVQLQQYQIADELRIKQTQNISVHQLKEFQQIKIQMLKEYQEQQKKFKTTLPPPERDNLTVRLLMEVYDWLGYIYIKQNQEKKAMLCYKLYEQYMYNLFRFEQTLIDEYTMRWAKIQFYLQKYDESLKLFSQLACDLRKQKVDEDLYFEYQQIQSDISRWMGLLYLLQNKDASAKVAIERSKEELMKLYKQQQVNEVSKTQTNNSRIGTQLSDPKLLSQEREDQVANSQFQVSNRVEYVGTSMIQLQIQRRNVMEQNYFKLQQAPVLILLVQNYMRIIWDCISLNLKKLSITYVEEFLSFLEKDKYLNTPIFENVLKSSIRSDVYFLVGYIYGQRGQHEETFIFFKRSFIIIREFYDNNQLDQQLIIKMSLIYDQMSRVLANQGFYIDAKQYLMNSLQLFQQVKKKINPLQIAYKHANLGNLLFKLGQFTDARVHTESALVIFEEEYGKVSVPVLQTRTKLLEILLARNKNQLIRKATLQLIETFKIVCETHYSTKLDGQIDRMIASYHHKYGNYSEALNLYLTAFIKLLDDNEQGMLLLNQLSSGEKNVKNLLQIKSSDRASLDIALIICQLYVDNLQYENAYDLLIKLLDLSQGIDYDPPELGKIAVLGHDKDEDIHNSSEGILKIISCFNRIDTKKGNLTVFEIRRTEIFEMLKSKRHINLLFIADIYRLLGQILNFWERQRFEAYFFVNYTSIISKYYGSQSKFQSQKSKVKNVRGQQIDEFQSQIFNFLIDALIIYQEAIGDYHTHFVETLYLLSERQYLLEQYEDLSKQATQVIGLLKQLKLAFPIKQWKLMLTQVKTNLQNCKAYKQLLLIIHRYNLDSGYKDLENTEDILYEKTIQKVKDMIVGDKKKKTKKNVIQINREGLAAIACLIRSEEEEFIYFLENLENQQEEQIVTRLTVEVNFAKQQRAFYEINNLQASSSSPHMKNSNNQPKTQTPKHQKDEKSFFAQKQRYLDTTKELLPQQQRVLFEGLRGMRAIKRFIRRYLRRKMKAKLKREQDEKHNMYLEGNDSIIRSEISHLLYEMKQIKIIIITLLGQSYYNQKNLDED</sequence>